<proteinExistence type="predicted"/>
<name>A0A858RMG2_9BACT</name>
<keyword evidence="2" id="KW-1185">Reference proteome</keyword>
<dbReference type="AlphaFoldDB" id="A0A858RMG2"/>
<dbReference type="Proteomes" id="UP000501812">
    <property type="component" value="Chromosome"/>
</dbReference>
<gene>
    <name evidence="1" type="ORF">HHL09_15725</name>
</gene>
<evidence type="ECO:0000313" key="2">
    <source>
        <dbReference type="Proteomes" id="UP000501812"/>
    </source>
</evidence>
<dbReference type="RefSeq" id="WP_169455573.1">
    <property type="nucleotide sequence ID" value="NZ_CP051774.1"/>
</dbReference>
<reference evidence="1 2" key="1">
    <citation type="submission" date="2020-04" db="EMBL/GenBank/DDBJ databases">
        <title>Luteolibacter sp. G-1-1-1 isolated from soil.</title>
        <authorList>
            <person name="Dahal R.H."/>
        </authorList>
    </citation>
    <scope>NUCLEOTIDE SEQUENCE [LARGE SCALE GENOMIC DNA]</scope>
    <source>
        <strain evidence="1 2">G-1-1-1</strain>
    </source>
</reference>
<dbReference type="KEGG" id="luo:HHL09_15725"/>
<sequence length="323" mass="36478">MPAAPTFCESCESALAQLEYHDAGTDLPYLLCGSCKDRLIARSLRPLEWYNLAKRHGWTGYLIHDDFYEEDGEALQPMTEVEDASDLPVPHLKDVAGDPRRLLEYSVTRWDFDAKLQKAWRTHPPDKILEEVRRHTQAPVSRAVRETCLDVMTFCVKGNAGDFVRESWQVEGLGLHSLVAASAACMPFTDAFERTTKSLAAMPDAERAKSISVLIHFQNPKILDWIEENYFSPHSDHWGQIAAASKLDWPRVESWLSSGRPLSLVALDALQVIANPASPLLQEIAPELLLAPSREHFIHVLREYAKRDPMPRVTKQVDRLLSA</sequence>
<organism evidence="1 2">
    <name type="scientific">Luteolibacter luteus</name>
    <dbReference type="NCBI Taxonomy" id="2728835"/>
    <lineage>
        <taxon>Bacteria</taxon>
        <taxon>Pseudomonadati</taxon>
        <taxon>Verrucomicrobiota</taxon>
        <taxon>Verrucomicrobiia</taxon>
        <taxon>Verrucomicrobiales</taxon>
        <taxon>Verrucomicrobiaceae</taxon>
        <taxon>Luteolibacter</taxon>
    </lineage>
</organism>
<accession>A0A858RMG2</accession>
<protein>
    <submittedName>
        <fullName evidence="1">Uncharacterized protein</fullName>
    </submittedName>
</protein>
<evidence type="ECO:0000313" key="1">
    <source>
        <dbReference type="EMBL" id="QJE97173.1"/>
    </source>
</evidence>
<dbReference type="EMBL" id="CP051774">
    <property type="protein sequence ID" value="QJE97173.1"/>
    <property type="molecule type" value="Genomic_DNA"/>
</dbReference>